<dbReference type="PANTHER" id="PTHR30250:SF11">
    <property type="entry name" value="O-ANTIGEN TRANSPORTER-RELATED"/>
    <property type="match status" value="1"/>
</dbReference>
<feature type="transmembrane region" description="Helical" evidence="6">
    <location>
        <begin position="239"/>
        <end position="257"/>
    </location>
</feature>
<proteinExistence type="predicted"/>
<comment type="subcellular location">
    <subcellularLocation>
        <location evidence="1">Cell membrane</location>
        <topology evidence="1">Multi-pass membrane protein</topology>
    </subcellularLocation>
</comment>
<dbReference type="PANTHER" id="PTHR30250">
    <property type="entry name" value="PST FAMILY PREDICTED COLANIC ACID TRANSPORTER"/>
    <property type="match status" value="1"/>
</dbReference>
<keyword evidence="2" id="KW-1003">Cell membrane</keyword>
<geneLocation type="plasmid" evidence="7 8">
    <name>unnamed3</name>
</geneLocation>
<dbReference type="GO" id="GO:0005886">
    <property type="term" value="C:plasma membrane"/>
    <property type="evidence" value="ECO:0007669"/>
    <property type="project" value="UniProtKB-SubCell"/>
</dbReference>
<dbReference type="KEGG" id="mon:G8E03_16035"/>
<name>A0A6G7VQT1_9RHOB</name>
<feature type="transmembrane region" description="Helical" evidence="6">
    <location>
        <begin position="41"/>
        <end position="67"/>
    </location>
</feature>
<feature type="transmembrane region" description="Helical" evidence="6">
    <location>
        <begin position="277"/>
        <end position="298"/>
    </location>
</feature>
<dbReference type="AlphaFoldDB" id="A0A6G7VQT1"/>
<feature type="transmembrane region" description="Helical" evidence="6">
    <location>
        <begin position="181"/>
        <end position="201"/>
    </location>
</feature>
<dbReference type="Proteomes" id="UP000500791">
    <property type="component" value="Plasmid unnamed3"/>
</dbReference>
<evidence type="ECO:0000256" key="2">
    <source>
        <dbReference type="ARBA" id="ARBA00022475"/>
    </source>
</evidence>
<dbReference type="InterPro" id="IPR050833">
    <property type="entry name" value="Poly_Biosynth_Transport"/>
</dbReference>
<reference evidence="7 8" key="1">
    <citation type="submission" date="2020-03" db="EMBL/GenBank/DDBJ databases">
        <title>Complete genome sequence of Monaibacterium sp. ALG8 with diverse plasmids.</title>
        <authorList>
            <person name="Sun C."/>
        </authorList>
    </citation>
    <scope>NUCLEOTIDE SEQUENCE [LARGE SCALE GENOMIC DNA]</scope>
    <source>
        <strain evidence="7 8">ALG8</strain>
        <plasmid evidence="7 8">unnamed3</plasmid>
    </source>
</reference>
<evidence type="ECO:0000256" key="6">
    <source>
        <dbReference type="SAM" id="Phobius"/>
    </source>
</evidence>
<feature type="transmembrane region" description="Helical" evidence="6">
    <location>
        <begin position="88"/>
        <end position="112"/>
    </location>
</feature>
<evidence type="ECO:0000313" key="8">
    <source>
        <dbReference type="Proteomes" id="UP000500791"/>
    </source>
</evidence>
<keyword evidence="8" id="KW-1185">Reference proteome</keyword>
<accession>A0A6G7VQT1</accession>
<dbReference type="EMBL" id="CP049814">
    <property type="protein sequence ID" value="QIK42354.1"/>
    <property type="molecule type" value="Genomic_DNA"/>
</dbReference>
<evidence type="ECO:0000256" key="1">
    <source>
        <dbReference type="ARBA" id="ARBA00004651"/>
    </source>
</evidence>
<sequence length="355" mass="38635">MAVVQPLYMLLMMGLRPNLATDINRDFAYGTFLSVQTAASILLVIISISIIAIVDVTLVGLAVPICVMKAVEMHSELCYGVLQRAGKLGLVARSLLIRAPVLLLCFGSVLYITNDAHTAFWAQTVVLILVQMLHDFPAVQDSGEEISLDMSKDQIFGLVRNTLHLGVGHFFASLQTNIPRFFVYSSIGVAALSYYTTVSFIQRASVGLFVTIEQAIGSQLSRLWIGGNRQQFFGGIRQALWVAVMISVGGLSLAYLIGEPFLGLVFGPEYTQAYTLLMWISAAIAVRLISSVVQAALIAQRNFRIFGIVQTASLITTIPFTVIGIHYYGLDGAGMAVLATTIFRTACFSAVLYRT</sequence>
<evidence type="ECO:0000256" key="5">
    <source>
        <dbReference type="ARBA" id="ARBA00023136"/>
    </source>
</evidence>
<organism evidence="7 8">
    <name type="scientific">Pontivivens nitratireducens</name>
    <dbReference type="NCBI Taxonomy" id="2758038"/>
    <lineage>
        <taxon>Bacteria</taxon>
        <taxon>Pseudomonadati</taxon>
        <taxon>Pseudomonadota</taxon>
        <taxon>Alphaproteobacteria</taxon>
        <taxon>Rhodobacterales</taxon>
        <taxon>Paracoccaceae</taxon>
        <taxon>Pontivivens</taxon>
    </lineage>
</organism>
<dbReference type="RefSeq" id="WP_166194954.1">
    <property type="nucleotide sequence ID" value="NZ_CP049814.1"/>
</dbReference>
<keyword evidence="3 6" id="KW-0812">Transmembrane</keyword>
<feature type="transmembrane region" description="Helical" evidence="6">
    <location>
        <begin position="305"/>
        <end position="327"/>
    </location>
</feature>
<gene>
    <name evidence="7" type="ORF">G8E03_16035</name>
</gene>
<keyword evidence="5 6" id="KW-0472">Membrane</keyword>
<evidence type="ECO:0000313" key="7">
    <source>
        <dbReference type="EMBL" id="QIK42354.1"/>
    </source>
</evidence>
<evidence type="ECO:0000256" key="4">
    <source>
        <dbReference type="ARBA" id="ARBA00022989"/>
    </source>
</evidence>
<keyword evidence="4 6" id="KW-1133">Transmembrane helix</keyword>
<protein>
    <submittedName>
        <fullName evidence="7">Lipopolysaccharide biosynthesis protein</fullName>
    </submittedName>
</protein>
<feature type="transmembrane region" description="Helical" evidence="6">
    <location>
        <begin position="333"/>
        <end position="353"/>
    </location>
</feature>
<evidence type="ECO:0000256" key="3">
    <source>
        <dbReference type="ARBA" id="ARBA00022692"/>
    </source>
</evidence>
<keyword evidence="7" id="KW-0614">Plasmid</keyword>